<evidence type="ECO:0000313" key="3">
    <source>
        <dbReference type="Proteomes" id="UP000186922"/>
    </source>
</evidence>
<proteinExistence type="predicted"/>
<evidence type="ECO:0000256" key="1">
    <source>
        <dbReference type="ARBA" id="ARBA00022741"/>
    </source>
</evidence>
<dbReference type="Proteomes" id="UP000186922">
    <property type="component" value="Unassembled WGS sequence"/>
</dbReference>
<organism evidence="2 3">
    <name type="scientific">Ramazzottius varieornatus</name>
    <name type="common">Water bear</name>
    <name type="synonym">Tardigrade</name>
    <dbReference type="NCBI Taxonomy" id="947166"/>
    <lineage>
        <taxon>Eukaryota</taxon>
        <taxon>Metazoa</taxon>
        <taxon>Ecdysozoa</taxon>
        <taxon>Tardigrada</taxon>
        <taxon>Eutardigrada</taxon>
        <taxon>Parachela</taxon>
        <taxon>Hypsibioidea</taxon>
        <taxon>Ramazzottiidae</taxon>
        <taxon>Ramazzottius</taxon>
    </lineage>
</organism>
<comment type="caution">
    <text evidence="2">The sequence shown here is derived from an EMBL/GenBank/DDBJ whole genome shotgun (WGS) entry which is preliminary data.</text>
</comment>
<dbReference type="PANTHER" id="PTHR33359:SF1">
    <property type="entry name" value="MOLYBDOPTERIN SYNTHASE SULFUR CARRIER SUBUNIT"/>
    <property type="match status" value="1"/>
</dbReference>
<dbReference type="GO" id="GO:0000166">
    <property type="term" value="F:nucleotide binding"/>
    <property type="evidence" value="ECO:0007669"/>
    <property type="project" value="UniProtKB-KW"/>
</dbReference>
<dbReference type="STRING" id="947166.A0A1D1VP95"/>
<dbReference type="InterPro" id="IPR012675">
    <property type="entry name" value="Beta-grasp_dom_sf"/>
</dbReference>
<gene>
    <name evidence="2" type="primary">RvY_13193-1</name>
    <name evidence="2" type="synonym">RvY_13193.1</name>
    <name evidence="2" type="ORF">RvY_13193</name>
</gene>
<evidence type="ECO:0008006" key="4">
    <source>
        <dbReference type="Google" id="ProtNLM"/>
    </source>
</evidence>
<protein>
    <recommendedName>
        <fullName evidence="4">Molybdopterin synthase sulfur carrier subunit</fullName>
    </recommendedName>
</protein>
<dbReference type="UniPathway" id="UPA00344"/>
<dbReference type="GO" id="GO:1990133">
    <property type="term" value="C:molybdopterin adenylyltransferase complex"/>
    <property type="evidence" value="ECO:0007669"/>
    <property type="project" value="TreeGrafter"/>
</dbReference>
<dbReference type="InterPro" id="IPR044672">
    <property type="entry name" value="MOCS2A"/>
</dbReference>
<dbReference type="InterPro" id="IPR003749">
    <property type="entry name" value="ThiS/MoaD-like"/>
</dbReference>
<dbReference type="OrthoDB" id="5531344at2759"/>
<accession>A0A1D1VP95</accession>
<sequence length="172" mass="19305">MHDDGKRGTAKSERMIEDALTCDVVRAIQQRLAARKLVTNNSTQVETADWNNCQIVVVFLMVLILSVEVPISEVRLVCFAPYDDVMELTVKFLALAKDLTGRDECKLVLDRSDITVEQLLDQIFTAFPRLKEIRRQFILALNLEYLNLDNPSEVIYLGPGDELAVLPPVSGG</sequence>
<evidence type="ECO:0000313" key="2">
    <source>
        <dbReference type="EMBL" id="GAV02656.1"/>
    </source>
</evidence>
<dbReference type="EMBL" id="BDGG01000008">
    <property type="protein sequence ID" value="GAV02656.1"/>
    <property type="molecule type" value="Genomic_DNA"/>
</dbReference>
<keyword evidence="3" id="KW-1185">Reference proteome</keyword>
<dbReference type="PANTHER" id="PTHR33359">
    <property type="entry name" value="MOLYBDOPTERIN SYNTHASE SULFUR CARRIER SUBUNIT"/>
    <property type="match status" value="1"/>
</dbReference>
<dbReference type="Gene3D" id="3.10.20.30">
    <property type="match status" value="1"/>
</dbReference>
<dbReference type="InterPro" id="IPR016155">
    <property type="entry name" value="Mopterin_synth/thiamin_S_b"/>
</dbReference>
<dbReference type="CDD" id="cd00754">
    <property type="entry name" value="Ubl_MoaD"/>
    <property type="match status" value="1"/>
</dbReference>
<dbReference type="Pfam" id="PF02597">
    <property type="entry name" value="ThiS"/>
    <property type="match status" value="1"/>
</dbReference>
<dbReference type="AlphaFoldDB" id="A0A1D1VP95"/>
<dbReference type="GO" id="GO:0006777">
    <property type="term" value="P:Mo-molybdopterin cofactor biosynthetic process"/>
    <property type="evidence" value="ECO:0007669"/>
    <property type="project" value="InterPro"/>
</dbReference>
<reference evidence="2 3" key="1">
    <citation type="journal article" date="2016" name="Nat. Commun.">
        <title>Extremotolerant tardigrade genome and improved radiotolerance of human cultured cells by tardigrade-unique protein.</title>
        <authorList>
            <person name="Hashimoto T."/>
            <person name="Horikawa D.D."/>
            <person name="Saito Y."/>
            <person name="Kuwahara H."/>
            <person name="Kozuka-Hata H."/>
            <person name="Shin-I T."/>
            <person name="Minakuchi Y."/>
            <person name="Ohishi K."/>
            <person name="Motoyama A."/>
            <person name="Aizu T."/>
            <person name="Enomoto A."/>
            <person name="Kondo K."/>
            <person name="Tanaka S."/>
            <person name="Hara Y."/>
            <person name="Koshikawa S."/>
            <person name="Sagara H."/>
            <person name="Miura T."/>
            <person name="Yokobori S."/>
            <person name="Miyagawa K."/>
            <person name="Suzuki Y."/>
            <person name="Kubo T."/>
            <person name="Oyama M."/>
            <person name="Kohara Y."/>
            <person name="Fujiyama A."/>
            <person name="Arakawa K."/>
            <person name="Katayama T."/>
            <person name="Toyoda A."/>
            <person name="Kunieda T."/>
        </authorList>
    </citation>
    <scope>NUCLEOTIDE SEQUENCE [LARGE SCALE GENOMIC DNA]</scope>
    <source>
        <strain evidence="2 3">YOKOZUNA-1</strain>
    </source>
</reference>
<dbReference type="SUPFAM" id="SSF54285">
    <property type="entry name" value="MoaD/ThiS"/>
    <property type="match status" value="1"/>
</dbReference>
<name>A0A1D1VP95_RAMVA</name>
<keyword evidence="1" id="KW-0547">Nucleotide-binding</keyword>